<feature type="chain" id="PRO_5015203748" evidence="2">
    <location>
        <begin position="20"/>
        <end position="171"/>
    </location>
</feature>
<dbReference type="OrthoDB" id="509896at2759"/>
<proteinExistence type="predicted"/>
<evidence type="ECO:0000313" key="4">
    <source>
        <dbReference type="EMBL" id="PSC73853.1"/>
    </source>
</evidence>
<dbReference type="SUPFAM" id="SSF54197">
    <property type="entry name" value="HIT-like"/>
    <property type="match status" value="1"/>
</dbReference>
<dbReference type="InterPro" id="IPR011146">
    <property type="entry name" value="HIT-like"/>
</dbReference>
<keyword evidence="5" id="KW-1185">Reference proteome</keyword>
<feature type="signal peptide" evidence="2">
    <location>
        <begin position="1"/>
        <end position="19"/>
    </location>
</feature>
<evidence type="ECO:0000313" key="5">
    <source>
        <dbReference type="Proteomes" id="UP000239649"/>
    </source>
</evidence>
<gene>
    <name evidence="4" type="ORF">C2E20_3105</name>
</gene>
<feature type="domain" description="HIT" evidence="3">
    <location>
        <begin position="68"/>
        <end position="137"/>
    </location>
</feature>
<dbReference type="PROSITE" id="PS51084">
    <property type="entry name" value="HIT_2"/>
    <property type="match status" value="1"/>
</dbReference>
<accession>A0A2P6VIC9</accession>
<dbReference type="Gene3D" id="3.30.428.10">
    <property type="entry name" value="HIT-like"/>
    <property type="match status" value="1"/>
</dbReference>
<sequence length="171" mass="18736">MSPSPIIASVCLAAGLALGRLLPRRRVRGEAATEFDMDPRLLQGKHWVCDLPLCRVLWCDDANYPCWLVLVPRVNRVREVLQLSEEQQAAVWREVAAAAAVVRDLYRPFKLNIAAIGNIVSQLHVHVTGRLESDPAWPGPCYGAVPPAPVDPAAVDSVLATLRAAFDRAKL</sequence>
<evidence type="ECO:0000259" key="3">
    <source>
        <dbReference type="PROSITE" id="PS51084"/>
    </source>
</evidence>
<dbReference type="InterPro" id="IPR036265">
    <property type="entry name" value="HIT-like_sf"/>
</dbReference>
<dbReference type="Proteomes" id="UP000239649">
    <property type="component" value="Unassembled WGS sequence"/>
</dbReference>
<comment type="caution">
    <text evidence="1">Lacks conserved residue(s) required for the propagation of feature annotation.</text>
</comment>
<dbReference type="AlphaFoldDB" id="A0A2P6VIC9"/>
<organism evidence="4 5">
    <name type="scientific">Micractinium conductrix</name>
    <dbReference type="NCBI Taxonomy" id="554055"/>
    <lineage>
        <taxon>Eukaryota</taxon>
        <taxon>Viridiplantae</taxon>
        <taxon>Chlorophyta</taxon>
        <taxon>core chlorophytes</taxon>
        <taxon>Trebouxiophyceae</taxon>
        <taxon>Chlorellales</taxon>
        <taxon>Chlorellaceae</taxon>
        <taxon>Chlorella clade</taxon>
        <taxon>Micractinium</taxon>
    </lineage>
</organism>
<evidence type="ECO:0000256" key="1">
    <source>
        <dbReference type="PROSITE-ProRule" id="PRU00464"/>
    </source>
</evidence>
<name>A0A2P6VIC9_9CHLO</name>
<dbReference type="EMBL" id="LHPF02000006">
    <property type="protein sequence ID" value="PSC73853.1"/>
    <property type="molecule type" value="Genomic_DNA"/>
</dbReference>
<keyword evidence="2" id="KW-0732">Signal</keyword>
<comment type="caution">
    <text evidence="4">The sequence shown here is derived from an EMBL/GenBank/DDBJ whole genome shotgun (WGS) entry which is preliminary data.</text>
</comment>
<dbReference type="Pfam" id="PF01230">
    <property type="entry name" value="HIT"/>
    <property type="match status" value="1"/>
</dbReference>
<reference evidence="4 5" key="1">
    <citation type="journal article" date="2018" name="Plant J.">
        <title>Genome sequences of Chlorella sorokiniana UTEX 1602 and Micractinium conductrix SAG 241.80: implications to maltose excretion by a green alga.</title>
        <authorList>
            <person name="Arriola M.B."/>
            <person name="Velmurugan N."/>
            <person name="Zhang Y."/>
            <person name="Plunkett M.H."/>
            <person name="Hondzo H."/>
            <person name="Barney B.M."/>
        </authorList>
    </citation>
    <scope>NUCLEOTIDE SEQUENCE [LARGE SCALE GENOMIC DNA]</scope>
    <source>
        <strain evidence="4 5">SAG 241.80</strain>
    </source>
</reference>
<dbReference type="GO" id="GO:0047627">
    <property type="term" value="F:adenylylsulfatase activity"/>
    <property type="evidence" value="ECO:0007669"/>
    <property type="project" value="UniProtKB-ARBA"/>
</dbReference>
<protein>
    <submittedName>
        <fullName evidence="4">Histidine triad (HIT)</fullName>
    </submittedName>
</protein>
<evidence type="ECO:0000256" key="2">
    <source>
        <dbReference type="SAM" id="SignalP"/>
    </source>
</evidence>